<accession>A0A8C9G1E3</accession>
<proteinExistence type="predicted"/>
<evidence type="ECO:0000313" key="2">
    <source>
        <dbReference type="Proteomes" id="UP000694428"/>
    </source>
</evidence>
<protein>
    <submittedName>
        <fullName evidence="1">Uncharacterized protein</fullName>
    </submittedName>
</protein>
<sequence length="76" mass="8706">MHHSPMVSNRRNLLKTQKTNHSQNGFMSQIYHSDSVIQILDKCLVIPKYLCISCFLLSDSLKLVSSVLRFMLHSTA</sequence>
<evidence type="ECO:0000313" key="1">
    <source>
        <dbReference type="Ensembl" id="ENSPSTP00000020895.1"/>
    </source>
</evidence>
<keyword evidence="2" id="KW-1185">Reference proteome</keyword>
<dbReference type="Proteomes" id="UP000694428">
    <property type="component" value="Unplaced"/>
</dbReference>
<reference evidence="1" key="2">
    <citation type="submission" date="2025-09" db="UniProtKB">
        <authorList>
            <consortium name="Ensembl"/>
        </authorList>
    </citation>
    <scope>IDENTIFICATION</scope>
</reference>
<dbReference type="Ensembl" id="ENSPSTT00000021919.1">
    <property type="protein sequence ID" value="ENSPSTP00000020895.1"/>
    <property type="gene ID" value="ENSPSTG00000015190.1"/>
</dbReference>
<organism evidence="1 2">
    <name type="scientific">Pavo cristatus</name>
    <name type="common">Indian peafowl</name>
    <name type="synonym">Blue peafowl</name>
    <dbReference type="NCBI Taxonomy" id="9049"/>
    <lineage>
        <taxon>Eukaryota</taxon>
        <taxon>Metazoa</taxon>
        <taxon>Chordata</taxon>
        <taxon>Craniata</taxon>
        <taxon>Vertebrata</taxon>
        <taxon>Euteleostomi</taxon>
        <taxon>Archelosauria</taxon>
        <taxon>Archosauria</taxon>
        <taxon>Dinosauria</taxon>
        <taxon>Saurischia</taxon>
        <taxon>Theropoda</taxon>
        <taxon>Coelurosauria</taxon>
        <taxon>Aves</taxon>
        <taxon>Neognathae</taxon>
        <taxon>Galloanserae</taxon>
        <taxon>Galliformes</taxon>
        <taxon>Phasianidae</taxon>
        <taxon>Phasianinae</taxon>
        <taxon>Pavo</taxon>
    </lineage>
</organism>
<reference evidence="1" key="1">
    <citation type="submission" date="2025-08" db="UniProtKB">
        <authorList>
            <consortium name="Ensembl"/>
        </authorList>
    </citation>
    <scope>IDENTIFICATION</scope>
</reference>
<name>A0A8C9G1E3_PAVCR</name>
<dbReference type="AlphaFoldDB" id="A0A8C9G1E3"/>